<dbReference type="Gene3D" id="1.10.10.60">
    <property type="entry name" value="Homeodomain-like"/>
    <property type="match status" value="1"/>
</dbReference>
<name>A0A7X0IWL9_9HYPH</name>
<organism evidence="7 8">
    <name type="scientific">Rhizobium lusitanum</name>
    <dbReference type="NCBI Taxonomy" id="293958"/>
    <lineage>
        <taxon>Bacteria</taxon>
        <taxon>Pseudomonadati</taxon>
        <taxon>Pseudomonadota</taxon>
        <taxon>Alphaproteobacteria</taxon>
        <taxon>Hyphomicrobiales</taxon>
        <taxon>Rhizobiaceae</taxon>
        <taxon>Rhizobium/Agrobacterium group</taxon>
        <taxon>Rhizobium</taxon>
    </lineage>
</organism>
<keyword evidence="2 4" id="KW-0238">DNA-binding</keyword>
<feature type="compositionally biased region" description="Polar residues" evidence="5">
    <location>
        <begin position="184"/>
        <end position="193"/>
    </location>
</feature>
<dbReference type="RefSeq" id="WP_184709929.1">
    <property type="nucleotide sequence ID" value="NZ_JACHBG010000022.1"/>
</dbReference>
<proteinExistence type="predicted"/>
<dbReference type="AlphaFoldDB" id="A0A7X0IWL9"/>
<comment type="caution">
    <text evidence="7">The sequence shown here is derived from an EMBL/GenBank/DDBJ whole genome shotgun (WGS) entry which is preliminary data.</text>
</comment>
<dbReference type="InterPro" id="IPR001647">
    <property type="entry name" value="HTH_TetR"/>
</dbReference>
<evidence type="ECO:0000313" key="7">
    <source>
        <dbReference type="EMBL" id="MBB6488390.1"/>
    </source>
</evidence>
<dbReference type="InterPro" id="IPR036271">
    <property type="entry name" value="Tet_transcr_reg_TetR-rel_C_sf"/>
</dbReference>
<dbReference type="PANTHER" id="PTHR47506">
    <property type="entry name" value="TRANSCRIPTIONAL REGULATORY PROTEIN"/>
    <property type="match status" value="1"/>
</dbReference>
<dbReference type="GO" id="GO:0003677">
    <property type="term" value="F:DNA binding"/>
    <property type="evidence" value="ECO:0007669"/>
    <property type="project" value="UniProtKB-UniRule"/>
</dbReference>
<feature type="domain" description="HTH tetR-type" evidence="6">
    <location>
        <begin position="9"/>
        <end position="69"/>
    </location>
</feature>
<feature type="region of interest" description="Disordered" evidence="5">
    <location>
        <begin position="179"/>
        <end position="200"/>
    </location>
</feature>
<feature type="DNA-binding region" description="H-T-H motif" evidence="4">
    <location>
        <begin position="32"/>
        <end position="51"/>
    </location>
</feature>
<dbReference type="InterPro" id="IPR009057">
    <property type="entry name" value="Homeodomain-like_sf"/>
</dbReference>
<dbReference type="PROSITE" id="PS50977">
    <property type="entry name" value="HTH_TETR_2"/>
    <property type="match status" value="1"/>
</dbReference>
<dbReference type="Proteomes" id="UP000565576">
    <property type="component" value="Unassembled WGS sequence"/>
</dbReference>
<dbReference type="Pfam" id="PF00440">
    <property type="entry name" value="TetR_N"/>
    <property type="match status" value="1"/>
</dbReference>
<dbReference type="PANTHER" id="PTHR47506:SF7">
    <property type="entry name" value="TRANSCRIPTIONAL REGULATORY PROTEIN"/>
    <property type="match status" value="1"/>
</dbReference>
<keyword evidence="3" id="KW-0804">Transcription</keyword>
<keyword evidence="1" id="KW-0805">Transcription regulation</keyword>
<protein>
    <submittedName>
        <fullName evidence="7">TetR/AcrR family transcriptional repressor of nem operon</fullName>
    </submittedName>
</protein>
<gene>
    <name evidence="7" type="ORF">GGD46_005704</name>
</gene>
<evidence type="ECO:0000259" key="6">
    <source>
        <dbReference type="PROSITE" id="PS50977"/>
    </source>
</evidence>
<evidence type="ECO:0000256" key="5">
    <source>
        <dbReference type="SAM" id="MobiDB-lite"/>
    </source>
</evidence>
<dbReference type="EMBL" id="JACHBG010000022">
    <property type="protein sequence ID" value="MBB6488390.1"/>
    <property type="molecule type" value="Genomic_DNA"/>
</dbReference>
<reference evidence="7 8" key="1">
    <citation type="submission" date="2020-08" db="EMBL/GenBank/DDBJ databases">
        <title>Genomic Encyclopedia of Type Strains, Phase IV (KMG-V): Genome sequencing to study the core and pangenomes of soil and plant-associated prokaryotes.</title>
        <authorList>
            <person name="Whitman W."/>
        </authorList>
    </citation>
    <scope>NUCLEOTIDE SEQUENCE [LARGE SCALE GENOMIC DNA]</scope>
    <source>
        <strain evidence="7 8">SEMIA 4060</strain>
    </source>
</reference>
<evidence type="ECO:0000256" key="1">
    <source>
        <dbReference type="ARBA" id="ARBA00023015"/>
    </source>
</evidence>
<evidence type="ECO:0000256" key="2">
    <source>
        <dbReference type="ARBA" id="ARBA00023125"/>
    </source>
</evidence>
<evidence type="ECO:0000256" key="3">
    <source>
        <dbReference type="ARBA" id="ARBA00023163"/>
    </source>
</evidence>
<evidence type="ECO:0000313" key="8">
    <source>
        <dbReference type="Proteomes" id="UP000565576"/>
    </source>
</evidence>
<accession>A0A7X0IWL9</accession>
<dbReference type="SUPFAM" id="SSF46689">
    <property type="entry name" value="Homeodomain-like"/>
    <property type="match status" value="1"/>
</dbReference>
<dbReference type="SUPFAM" id="SSF48498">
    <property type="entry name" value="Tetracyclin repressor-like, C-terminal domain"/>
    <property type="match status" value="1"/>
</dbReference>
<evidence type="ECO:0000256" key="4">
    <source>
        <dbReference type="PROSITE-ProRule" id="PRU00335"/>
    </source>
</evidence>
<dbReference type="PRINTS" id="PR00455">
    <property type="entry name" value="HTHTETR"/>
</dbReference>
<sequence length="200" mass="21710">MRVSREKFAENREKILAVAGELFREKGFDGIGVAEIMKAAGLTHGGFYGHFDSKDELACEASKALVARSLERWKQVAASSPEQPLEALLAHYLSHRNVVEHATGCVFAALTQEVSRHGPEMQSTFTGGLIGLVEVLEDIVPGETPEDRRRKAFASLSAMVGAVILARAMDSPELSQEFLAATRQELTPQPGTNESDKSEA</sequence>
<dbReference type="Gene3D" id="1.10.357.10">
    <property type="entry name" value="Tetracycline Repressor, domain 2"/>
    <property type="match status" value="1"/>
</dbReference>